<feature type="domain" description="G protein gamma" evidence="6">
    <location>
        <begin position="66"/>
        <end position="132"/>
    </location>
</feature>
<evidence type="ECO:0000313" key="8">
    <source>
        <dbReference type="Proteomes" id="UP000009136"/>
    </source>
</evidence>
<dbReference type="InterPro" id="IPR015898">
    <property type="entry name" value="G-protein_gamma-like_dom"/>
</dbReference>
<dbReference type="GeneTree" id="ENSGT01100000263497"/>
<dbReference type="InterPro" id="IPR001770">
    <property type="entry name" value="G-protein_gamma"/>
</dbReference>
<dbReference type="Proteomes" id="UP000009136">
    <property type="component" value="Chromosome 10"/>
</dbReference>
<evidence type="ECO:0000256" key="5">
    <source>
        <dbReference type="RuleBase" id="RU004973"/>
    </source>
</evidence>
<dbReference type="SMART" id="SM00224">
    <property type="entry name" value="GGL"/>
    <property type="match status" value="1"/>
</dbReference>
<gene>
    <name evidence="7" type="primary">GNG2</name>
</gene>
<dbReference type="CDD" id="cd00068">
    <property type="entry name" value="GGL"/>
    <property type="match status" value="1"/>
</dbReference>
<keyword evidence="2 5" id="KW-1003">Cell membrane</keyword>
<evidence type="ECO:0000259" key="6">
    <source>
        <dbReference type="PROSITE" id="PS50058"/>
    </source>
</evidence>
<evidence type="ECO:0000313" key="7">
    <source>
        <dbReference type="Ensembl" id="ENSBTAP00000107535.1"/>
    </source>
</evidence>
<dbReference type="SMART" id="SM01224">
    <property type="entry name" value="G_gamma"/>
    <property type="match status" value="1"/>
</dbReference>
<keyword evidence="5" id="KW-0449">Lipoprotein</keyword>
<sequence>MVTSSGISFDAVCAAPGSRVNPGPNPCLLSQGVWEKRQPPPEMEVRKRTPLGEVYLLPSIPMASNNTASIAQARKLVEQLKMEANIDRIKVSKAAADLMAYCEAHAKEDPLLTPVPASENPFREKKFFCAIL</sequence>
<evidence type="ECO:0000256" key="1">
    <source>
        <dbReference type="ARBA" id="ARBA00007431"/>
    </source>
</evidence>
<dbReference type="PROSITE" id="PS50058">
    <property type="entry name" value="G_PROTEIN_GAMMA"/>
    <property type="match status" value="1"/>
</dbReference>
<keyword evidence="3 5" id="KW-0472">Membrane</keyword>
<comment type="subcellular location">
    <subcellularLocation>
        <location evidence="5">Cell membrane</location>
        <topology evidence="5">Lipid-anchor</topology>
        <orientation evidence="5">Cytoplasmic side</orientation>
    </subcellularLocation>
</comment>
<dbReference type="Gene3D" id="4.10.260.10">
    <property type="entry name" value="Transducin (heterotrimeric G protein), gamma chain"/>
    <property type="match status" value="1"/>
</dbReference>
<evidence type="ECO:0000256" key="4">
    <source>
        <dbReference type="ARBA" id="ARBA00023224"/>
    </source>
</evidence>
<dbReference type="InterPro" id="IPR036284">
    <property type="entry name" value="GGL_sf"/>
</dbReference>
<protein>
    <recommendedName>
        <fullName evidence="5">Guanine nucleotide-binding protein subunit gamma</fullName>
    </recommendedName>
</protein>
<keyword evidence="8" id="KW-1185">Reference proteome</keyword>
<name>A0ABI0P3I5_BOVIN</name>
<accession>A0ABI0P3I5</accession>
<proteinExistence type="inferred from homology"/>
<evidence type="ECO:0000256" key="3">
    <source>
        <dbReference type="ARBA" id="ARBA00023136"/>
    </source>
</evidence>
<dbReference type="PRINTS" id="PR00321">
    <property type="entry name" value="GPROTEING"/>
</dbReference>
<dbReference type="Pfam" id="PF00631">
    <property type="entry name" value="G-gamma"/>
    <property type="match status" value="1"/>
</dbReference>
<reference evidence="7" key="3">
    <citation type="submission" date="2025-09" db="UniProtKB">
        <authorList>
            <consortium name="Ensembl"/>
        </authorList>
    </citation>
    <scope>IDENTIFICATION</scope>
    <source>
        <strain evidence="7">Hereford</strain>
    </source>
</reference>
<evidence type="ECO:0000256" key="2">
    <source>
        <dbReference type="ARBA" id="ARBA00022475"/>
    </source>
</evidence>
<dbReference type="Ensembl" id="ENSBTAT00000154427.1">
    <property type="protein sequence ID" value="ENSBTAP00000107535.1"/>
    <property type="gene ID" value="ENSBTAG00000076045.1"/>
</dbReference>
<organism evidence="7 8">
    <name type="scientific">Bos taurus</name>
    <name type="common">Bovine</name>
    <dbReference type="NCBI Taxonomy" id="9913"/>
    <lineage>
        <taxon>Eukaryota</taxon>
        <taxon>Metazoa</taxon>
        <taxon>Chordata</taxon>
        <taxon>Craniata</taxon>
        <taxon>Vertebrata</taxon>
        <taxon>Euteleostomi</taxon>
        <taxon>Mammalia</taxon>
        <taxon>Eutheria</taxon>
        <taxon>Laurasiatheria</taxon>
        <taxon>Artiodactyla</taxon>
        <taxon>Ruminantia</taxon>
        <taxon>Pecora</taxon>
        <taxon>Bovidae</taxon>
        <taxon>Bovinae</taxon>
        <taxon>Bos</taxon>
    </lineage>
</organism>
<comment type="subunit">
    <text evidence="5">G proteins are composed of 3 units; alpha, beta and gamma.</text>
</comment>
<comment type="similarity">
    <text evidence="1 5">Belongs to the G protein gamma family.</text>
</comment>
<comment type="function">
    <text evidence="5">Guanine nucleotide-binding proteins (G proteins) are involved as a modulator or transducer in various transmembrane signaling systems. The beta and gamma chains are required for the GTPase activity, for replacement of GDP by GTP, and for G protein-effector interaction.</text>
</comment>
<reference evidence="7" key="1">
    <citation type="submission" date="2018-03" db="EMBL/GenBank/DDBJ databases">
        <title>ARS-UCD1.2.</title>
        <authorList>
            <person name="Rosen B.D."/>
            <person name="Bickhart D.M."/>
            <person name="Koren S."/>
            <person name="Schnabel R.D."/>
            <person name="Hall R."/>
            <person name="Zimin A."/>
            <person name="Dreischer C."/>
            <person name="Schultheiss S."/>
            <person name="Schroeder S.G."/>
            <person name="Elsik C.G."/>
            <person name="Couldrey C."/>
            <person name="Liu G.E."/>
            <person name="Van Tassell C.P."/>
            <person name="Phillippy A.M."/>
            <person name="Smith T.P.L."/>
            <person name="Medrano J.F."/>
        </authorList>
    </citation>
    <scope>NUCLEOTIDE SEQUENCE [LARGE SCALE GENOMIC DNA]</scope>
    <source>
        <strain evidence="7">Hereford</strain>
    </source>
</reference>
<keyword evidence="4 5" id="KW-0807">Transducer</keyword>
<reference evidence="7" key="2">
    <citation type="submission" date="2025-08" db="UniProtKB">
        <authorList>
            <consortium name="Ensembl"/>
        </authorList>
    </citation>
    <scope>IDENTIFICATION</scope>
    <source>
        <strain evidence="7">Hereford</strain>
    </source>
</reference>
<dbReference type="PANTHER" id="PTHR13809">
    <property type="entry name" value="GUANINE NUCLEOTIDE-BINDING PROTEIN GAMMA SUBUNIT"/>
    <property type="match status" value="1"/>
</dbReference>
<dbReference type="SUPFAM" id="SSF48670">
    <property type="entry name" value="Transducin (heterotrimeric G protein), gamma chain"/>
    <property type="match status" value="1"/>
</dbReference>